<keyword evidence="1" id="KW-1133">Transmembrane helix</keyword>
<dbReference type="Proteomes" id="UP000541969">
    <property type="component" value="Unassembled WGS sequence"/>
</dbReference>
<proteinExistence type="predicted"/>
<feature type="transmembrane region" description="Helical" evidence="1">
    <location>
        <begin position="228"/>
        <end position="248"/>
    </location>
</feature>
<name>A0A853CBP6_9ACTN</name>
<evidence type="ECO:0000313" key="3">
    <source>
        <dbReference type="Proteomes" id="UP000541969"/>
    </source>
</evidence>
<keyword evidence="1" id="KW-0472">Membrane</keyword>
<feature type="transmembrane region" description="Helical" evidence="1">
    <location>
        <begin position="193"/>
        <end position="216"/>
    </location>
</feature>
<comment type="caution">
    <text evidence="2">The sequence shown here is derived from an EMBL/GenBank/DDBJ whole genome shotgun (WGS) entry which is preliminary data.</text>
</comment>
<keyword evidence="1" id="KW-0812">Transmembrane</keyword>
<dbReference type="InterPro" id="IPR010390">
    <property type="entry name" value="ABC-2_transporter-like"/>
</dbReference>
<feature type="transmembrane region" description="Helical" evidence="1">
    <location>
        <begin position="24"/>
        <end position="47"/>
    </location>
</feature>
<accession>A0A853CBP6</accession>
<dbReference type="EMBL" id="JACBZT010000001">
    <property type="protein sequence ID" value="NYJ03808.1"/>
    <property type="molecule type" value="Genomic_DNA"/>
</dbReference>
<keyword evidence="3" id="KW-1185">Reference proteome</keyword>
<gene>
    <name evidence="2" type="ORF">GGQ55_000086</name>
</gene>
<dbReference type="PANTHER" id="PTHR36833">
    <property type="entry name" value="SLR0610 PROTEIN-RELATED"/>
    <property type="match status" value="1"/>
</dbReference>
<dbReference type="Pfam" id="PF06182">
    <property type="entry name" value="ABC2_membrane_6"/>
    <property type="match status" value="1"/>
</dbReference>
<dbReference type="AlphaFoldDB" id="A0A853CBP6"/>
<feature type="transmembrane region" description="Helical" evidence="1">
    <location>
        <begin position="145"/>
        <end position="173"/>
    </location>
</feature>
<evidence type="ECO:0000256" key="1">
    <source>
        <dbReference type="SAM" id="Phobius"/>
    </source>
</evidence>
<protein>
    <submittedName>
        <fullName evidence="2">ABC-2 type transport system permease protein</fullName>
    </submittedName>
</protein>
<sequence length="260" mass="28431">MARSVVGTFVRVGVQNELQYRVNFVLSLVQSLVSVGTSLAVLALVFLHTDSLRGWSSDQLVVVMGVFVLMGGVVRSVIQPNMQQLMVDVERGTLDGLLTKPADSQLLVSARKFDLWQGVDVLVGAALVVVGLVRIGRPVSVPDVLAFALTLLLGMVAFYCVWLLLSVSAFWIVRVDFLVELFDGLYQAGRWPVGIYPGWLRIAFTFLLPLAFAITVPASTLTREVSGWVLLGAVAFTAVLFTVTRLVWRYALRHYTGASA</sequence>
<reference evidence="2 3" key="1">
    <citation type="submission" date="2020-07" db="EMBL/GenBank/DDBJ databases">
        <title>Sequencing the genomes of 1000 actinobacteria strains.</title>
        <authorList>
            <person name="Klenk H.-P."/>
        </authorList>
    </citation>
    <scope>NUCLEOTIDE SEQUENCE [LARGE SCALE GENOMIC DNA]</scope>
    <source>
        <strain evidence="2 3">DSM 104001</strain>
    </source>
</reference>
<organism evidence="2 3">
    <name type="scientific">Petropleomorpha daqingensis</name>
    <dbReference type="NCBI Taxonomy" id="2026353"/>
    <lineage>
        <taxon>Bacteria</taxon>
        <taxon>Bacillati</taxon>
        <taxon>Actinomycetota</taxon>
        <taxon>Actinomycetes</taxon>
        <taxon>Geodermatophilales</taxon>
        <taxon>Geodermatophilaceae</taxon>
        <taxon>Petropleomorpha</taxon>
    </lineage>
</organism>
<feature type="transmembrane region" description="Helical" evidence="1">
    <location>
        <begin position="59"/>
        <end position="78"/>
    </location>
</feature>
<evidence type="ECO:0000313" key="2">
    <source>
        <dbReference type="EMBL" id="NYJ03808.1"/>
    </source>
</evidence>
<dbReference type="RefSeq" id="WP_179714600.1">
    <property type="nucleotide sequence ID" value="NZ_JACBZT010000001.1"/>
</dbReference>
<dbReference type="PANTHER" id="PTHR36833:SF2">
    <property type="entry name" value="SLR0610 PROTEIN"/>
    <property type="match status" value="1"/>
</dbReference>
<feature type="transmembrane region" description="Helical" evidence="1">
    <location>
        <begin position="115"/>
        <end position="133"/>
    </location>
</feature>